<evidence type="ECO:0000256" key="8">
    <source>
        <dbReference type="ARBA" id="ARBA00023326"/>
    </source>
</evidence>
<evidence type="ECO:0000256" key="10">
    <source>
        <dbReference type="PIRSR" id="PIRSR617736-2"/>
    </source>
</evidence>
<protein>
    <recommendedName>
        <fullName evidence="3 12">Beta-glucosidase</fullName>
        <ecNumber evidence="3 12">3.2.1.21</ecNumber>
    </recommendedName>
</protein>
<feature type="binding site" evidence="10">
    <location>
        <position position="132"/>
    </location>
    <ligand>
        <name>substrate</name>
    </ligand>
</feature>
<evidence type="ECO:0000256" key="6">
    <source>
        <dbReference type="ARBA" id="ARBA00023277"/>
    </source>
</evidence>
<evidence type="ECO:0000313" key="14">
    <source>
        <dbReference type="Proteomes" id="UP001143480"/>
    </source>
</evidence>
<dbReference type="Pfam" id="PF00232">
    <property type="entry name" value="Glyco_hydro_1"/>
    <property type="match status" value="1"/>
</dbReference>
<evidence type="ECO:0000256" key="7">
    <source>
        <dbReference type="ARBA" id="ARBA00023295"/>
    </source>
</evidence>
<dbReference type="RefSeq" id="WP_379993078.1">
    <property type="nucleotide sequence ID" value="NZ_BAAAXA010000001.1"/>
</dbReference>
<name>A0A9W6KU66_9ACTN</name>
<dbReference type="SUPFAM" id="SSF51445">
    <property type="entry name" value="(Trans)glycosidases"/>
    <property type="match status" value="1"/>
</dbReference>
<keyword evidence="8" id="KW-0624">Polysaccharide degradation</keyword>
<keyword evidence="4 12" id="KW-0378">Hydrolase</keyword>
<keyword evidence="5" id="KW-0136">Cellulose degradation</keyword>
<evidence type="ECO:0000313" key="13">
    <source>
        <dbReference type="EMBL" id="GLL07353.1"/>
    </source>
</evidence>
<feature type="active site" description="Proton donor" evidence="9">
    <location>
        <position position="177"/>
    </location>
</feature>
<dbReference type="Proteomes" id="UP001143480">
    <property type="component" value="Unassembled WGS sequence"/>
</dbReference>
<dbReference type="InterPro" id="IPR017853">
    <property type="entry name" value="GH"/>
</dbReference>
<sequence length="469" mass="51062">MRVSTTVVQAEPVRLTFPSTFWWGAATAAYQIEGSVDADGRTPSIWDTFAAQPGRITGGDTGAVSTGHYERFREDVKLMAELGLSAYRFSIAWPRIRPAGGHGVNAAGLDFYDRLVDELLTAGIQPVATLYHWDLPQELEDTGGWTSRETALRFADYAAVMGARLGDRVAMWNTLNEPWCSAFLGYGTGGHAPGRRGHVHALTATHHLLLAHGLGIEALRAAGATGTLSVALNAGAVRPLTASAEDADAARRIDGLLNRIFFDPILRGSYPADTVEDTRDLTDWGFVRAGDLATISTPVDAVCVNYYQPDLVSAAPAGVLDHGTCYPTAQAVQFHPTPGPVTHMGWSVDPTGLRDLLLRIRRDYGDRPLYVTENGAAYDDRPGPDGDVDDPERIGYLRGHLAAVHEAILAGVDLRGYFVWSLLDNFEWAFGFSRRFGLIRVDYATLERTIKASGRWYSEAITHNGFDLS</sequence>
<evidence type="ECO:0000256" key="12">
    <source>
        <dbReference type="RuleBase" id="RU361175"/>
    </source>
</evidence>
<gene>
    <name evidence="13" type="ORF">GCM10017581_091050</name>
</gene>
<dbReference type="PROSITE" id="PS00653">
    <property type="entry name" value="GLYCOSYL_HYDROL_F1_2"/>
    <property type="match status" value="1"/>
</dbReference>
<comment type="catalytic activity">
    <reaction evidence="1 12">
        <text>Hydrolysis of terminal, non-reducing beta-D-glucosyl residues with release of beta-D-glucose.</text>
        <dbReference type="EC" id="3.2.1.21"/>
    </reaction>
</comment>
<dbReference type="PRINTS" id="PR00131">
    <property type="entry name" value="GLHYDRLASE1"/>
</dbReference>
<keyword evidence="14" id="KW-1185">Reference proteome</keyword>
<comment type="similarity">
    <text evidence="2 12">Belongs to the glycosyl hydrolase 1 family.</text>
</comment>
<dbReference type="PROSITE" id="PS00572">
    <property type="entry name" value="GLYCOSYL_HYDROL_F1_1"/>
    <property type="match status" value="1"/>
</dbReference>
<reference evidence="13" key="2">
    <citation type="submission" date="2023-01" db="EMBL/GenBank/DDBJ databases">
        <authorList>
            <person name="Sun Q."/>
            <person name="Evtushenko L."/>
        </authorList>
    </citation>
    <scope>NUCLEOTIDE SEQUENCE</scope>
    <source>
        <strain evidence="13">VKM Ac-1321</strain>
    </source>
</reference>
<dbReference type="GO" id="GO:0005829">
    <property type="term" value="C:cytosol"/>
    <property type="evidence" value="ECO:0007669"/>
    <property type="project" value="TreeGrafter"/>
</dbReference>
<dbReference type="NCBIfam" id="TIGR03356">
    <property type="entry name" value="BGL"/>
    <property type="match status" value="1"/>
</dbReference>
<evidence type="ECO:0000256" key="4">
    <source>
        <dbReference type="ARBA" id="ARBA00022801"/>
    </source>
</evidence>
<evidence type="ECO:0000256" key="5">
    <source>
        <dbReference type="ARBA" id="ARBA00023001"/>
    </source>
</evidence>
<dbReference type="PANTHER" id="PTHR10353:SF36">
    <property type="entry name" value="LP05116P"/>
    <property type="match status" value="1"/>
</dbReference>
<dbReference type="EC" id="3.2.1.21" evidence="3 12"/>
<accession>A0A9W6KU66</accession>
<organism evidence="13 14">
    <name type="scientific">Dactylosporangium matsuzakiense</name>
    <dbReference type="NCBI Taxonomy" id="53360"/>
    <lineage>
        <taxon>Bacteria</taxon>
        <taxon>Bacillati</taxon>
        <taxon>Actinomycetota</taxon>
        <taxon>Actinomycetes</taxon>
        <taxon>Micromonosporales</taxon>
        <taxon>Micromonosporaceae</taxon>
        <taxon>Dactylosporangium</taxon>
    </lineage>
</organism>
<dbReference type="Gene3D" id="3.20.20.80">
    <property type="entry name" value="Glycosidases"/>
    <property type="match status" value="1"/>
</dbReference>
<dbReference type="FunFam" id="3.20.20.80:FF:000004">
    <property type="entry name" value="Beta-glucosidase 6-phospho-beta-glucosidase"/>
    <property type="match status" value="1"/>
</dbReference>
<dbReference type="GO" id="GO:0008422">
    <property type="term" value="F:beta-glucosidase activity"/>
    <property type="evidence" value="ECO:0007669"/>
    <property type="project" value="UniProtKB-EC"/>
</dbReference>
<dbReference type="InterPro" id="IPR017736">
    <property type="entry name" value="Glyco_hydro_1_beta-glucosidase"/>
</dbReference>
<keyword evidence="7 12" id="KW-0326">Glycosidase</keyword>
<evidence type="ECO:0000256" key="2">
    <source>
        <dbReference type="ARBA" id="ARBA00010838"/>
    </source>
</evidence>
<dbReference type="PANTHER" id="PTHR10353">
    <property type="entry name" value="GLYCOSYL HYDROLASE"/>
    <property type="match status" value="1"/>
</dbReference>
<feature type="binding site" evidence="10">
    <location>
        <position position="176"/>
    </location>
    <ligand>
        <name>substrate</name>
    </ligand>
</feature>
<comment type="caution">
    <text evidence="13">The sequence shown here is derived from an EMBL/GenBank/DDBJ whole genome shotgun (WGS) entry which is preliminary data.</text>
</comment>
<proteinExistence type="inferred from homology"/>
<keyword evidence="6" id="KW-0119">Carbohydrate metabolism</keyword>
<feature type="active site" description="Nucleophile" evidence="9 11">
    <location>
        <position position="373"/>
    </location>
</feature>
<dbReference type="EMBL" id="BSFP01000093">
    <property type="protein sequence ID" value="GLL07353.1"/>
    <property type="molecule type" value="Genomic_DNA"/>
</dbReference>
<evidence type="ECO:0000256" key="1">
    <source>
        <dbReference type="ARBA" id="ARBA00000448"/>
    </source>
</evidence>
<evidence type="ECO:0000256" key="3">
    <source>
        <dbReference type="ARBA" id="ARBA00012744"/>
    </source>
</evidence>
<dbReference type="GO" id="GO:0030245">
    <property type="term" value="P:cellulose catabolic process"/>
    <property type="evidence" value="ECO:0007669"/>
    <property type="project" value="UniProtKB-KW"/>
</dbReference>
<feature type="binding site" evidence="10">
    <location>
        <position position="31"/>
    </location>
    <ligand>
        <name>substrate</name>
    </ligand>
</feature>
<evidence type="ECO:0000256" key="9">
    <source>
        <dbReference type="PIRSR" id="PIRSR617736-1"/>
    </source>
</evidence>
<dbReference type="AlphaFoldDB" id="A0A9W6KU66"/>
<feature type="binding site" evidence="10">
    <location>
        <position position="420"/>
    </location>
    <ligand>
        <name>substrate</name>
    </ligand>
</feature>
<dbReference type="InterPro" id="IPR033132">
    <property type="entry name" value="GH_1_N_CS"/>
</dbReference>
<feature type="binding site" evidence="10">
    <location>
        <begin position="427"/>
        <end position="428"/>
    </location>
    <ligand>
        <name>substrate</name>
    </ligand>
</feature>
<evidence type="ECO:0000256" key="11">
    <source>
        <dbReference type="PROSITE-ProRule" id="PRU10055"/>
    </source>
</evidence>
<dbReference type="InterPro" id="IPR018120">
    <property type="entry name" value="Glyco_hydro_1_AS"/>
</dbReference>
<feature type="binding site" evidence="10">
    <location>
        <position position="307"/>
    </location>
    <ligand>
        <name>substrate</name>
    </ligand>
</feature>
<reference evidence="13" key="1">
    <citation type="journal article" date="2014" name="Int. J. Syst. Evol. Microbiol.">
        <title>Complete genome sequence of Corynebacterium casei LMG S-19264T (=DSM 44701T), isolated from a smear-ripened cheese.</title>
        <authorList>
            <consortium name="US DOE Joint Genome Institute (JGI-PGF)"/>
            <person name="Walter F."/>
            <person name="Albersmeier A."/>
            <person name="Kalinowski J."/>
            <person name="Ruckert C."/>
        </authorList>
    </citation>
    <scope>NUCLEOTIDE SEQUENCE</scope>
    <source>
        <strain evidence="13">VKM Ac-1321</strain>
    </source>
</reference>
<dbReference type="InterPro" id="IPR001360">
    <property type="entry name" value="Glyco_hydro_1"/>
</dbReference>